<dbReference type="Proteomes" id="UP001157006">
    <property type="component" value="Chromosome 1L"/>
</dbReference>
<dbReference type="EMBL" id="OX451736">
    <property type="protein sequence ID" value="CAI8585612.1"/>
    <property type="molecule type" value="Genomic_DNA"/>
</dbReference>
<evidence type="ECO:0000313" key="1">
    <source>
        <dbReference type="EMBL" id="CAI8585612.1"/>
    </source>
</evidence>
<accession>A0AAV0YM79</accession>
<reference evidence="1 3" key="1">
    <citation type="submission" date="2023-01" db="EMBL/GenBank/DDBJ databases">
        <authorList>
            <person name="Kreplak J."/>
        </authorList>
    </citation>
    <scope>NUCLEOTIDE SEQUENCE [LARGE SCALE GENOMIC DNA]</scope>
</reference>
<sequence>MDPKTQMSMPHMSLAKSSSFLLHQGNWSIRLYKTSTPTESMLALNHVIKNHSTPINSHAISVANRPELWIQILNKKVVAGTGIIRITCNVNDWINCLID</sequence>
<protein>
    <submittedName>
        <fullName evidence="1">Uncharacterized protein</fullName>
    </submittedName>
</protein>
<dbReference type="AlphaFoldDB" id="A0AAV0YM79"/>
<keyword evidence="3" id="KW-1185">Reference proteome</keyword>
<name>A0AAV0YM79_VICFA</name>
<proteinExistence type="predicted"/>
<dbReference type="Proteomes" id="UP001157006">
    <property type="component" value="Chromosome 3"/>
</dbReference>
<evidence type="ECO:0000313" key="2">
    <source>
        <dbReference type="EMBL" id="CAI8606352.1"/>
    </source>
</evidence>
<organism evidence="1 3">
    <name type="scientific">Vicia faba</name>
    <name type="common">Broad bean</name>
    <name type="synonym">Faba vulgaris</name>
    <dbReference type="NCBI Taxonomy" id="3906"/>
    <lineage>
        <taxon>Eukaryota</taxon>
        <taxon>Viridiplantae</taxon>
        <taxon>Streptophyta</taxon>
        <taxon>Embryophyta</taxon>
        <taxon>Tracheophyta</taxon>
        <taxon>Spermatophyta</taxon>
        <taxon>Magnoliopsida</taxon>
        <taxon>eudicotyledons</taxon>
        <taxon>Gunneridae</taxon>
        <taxon>Pentapetalae</taxon>
        <taxon>rosids</taxon>
        <taxon>fabids</taxon>
        <taxon>Fabales</taxon>
        <taxon>Fabaceae</taxon>
        <taxon>Papilionoideae</taxon>
        <taxon>50 kb inversion clade</taxon>
        <taxon>NPAAA clade</taxon>
        <taxon>Hologalegina</taxon>
        <taxon>IRL clade</taxon>
        <taxon>Fabeae</taxon>
        <taxon>Vicia</taxon>
    </lineage>
</organism>
<gene>
    <name evidence="1" type="ORF">VFH_I215000</name>
    <name evidence="2" type="ORF">VFH_III226080</name>
</gene>
<dbReference type="EMBL" id="OX451738">
    <property type="protein sequence ID" value="CAI8606352.1"/>
    <property type="molecule type" value="Genomic_DNA"/>
</dbReference>
<evidence type="ECO:0000313" key="3">
    <source>
        <dbReference type="Proteomes" id="UP001157006"/>
    </source>
</evidence>